<dbReference type="PANTHER" id="PTHR33119:SF1">
    <property type="entry name" value="FE2OG DIOXYGENASE DOMAIN-CONTAINING PROTEIN"/>
    <property type="match status" value="1"/>
</dbReference>
<sequence length="627" mass="72090">MGLSQKNLNVPASSYIYPTMTDTNVSTKSSFYPHPSDNIFTTRILYREQCLRKFSAHFRDDPEWASKLNDPVYFNQKLRGAKENDKFLPRLNTGAAVWSDEDTEFVWTELVERYRPFVIKNRKSGKKAEPSIDGVWKTNGLVEDEVWRGLSQAMELLEDIPGGGKIWHRDNQGQVWSLVHPSFWPIIYGQTTNSDGKIIQPPSGPDPPAFTPGLAQYHDPVILRKYSKRFCWLPSEFQISEEGKVKIASYINNLATEKQQELFYPILQKIFEGFVPLFNHVLADLREGKGEIRRVRWDSGYSPENKDDQPEMAKLRTQNEDVKSMVDWGTFSKDFELEPFIPPSGGSGDVVRNPRERLAEMWTPPQPEILESVKLEGRTVKVIVKMMHIVISPKKPWYTGEGWRVDGTKNERIVASGIYCYHQENITEFGLSFRRGFAKDPHKAAVSILDTGDDTEGFFDIEKHDTCQDIGNVELGENQGIAFPNIYHHRGWACCLRDESKPGYIKLLQFLLCDPSEEFTVDTTRTVPAQQPEIREERINAFREACVGRLPMELIYEIEEHIPPSISRTEATEYYQKVKEDGREWTDCILRMGGDAAYYVQSKPTGTPFDMISTATSYEWTPFTTRW</sequence>
<name>A0A7C8UJW3_ORBOL</name>
<evidence type="ECO:0000313" key="3">
    <source>
        <dbReference type="EMBL" id="KAF3213060.1"/>
    </source>
</evidence>
<accession>A0A7C8UJW3</accession>
<dbReference type="Pfam" id="PF14033">
    <property type="entry name" value="DUF4246"/>
    <property type="match status" value="1"/>
</dbReference>
<evidence type="ECO:0000259" key="1">
    <source>
        <dbReference type="Pfam" id="PF14033"/>
    </source>
</evidence>
<dbReference type="Pfam" id="PF21666">
    <property type="entry name" value="DUF4246_N"/>
    <property type="match status" value="1"/>
</dbReference>
<feature type="domain" description="DUF4246" evidence="1">
    <location>
        <begin position="103"/>
        <end position="537"/>
    </location>
</feature>
<evidence type="ECO:0000259" key="2">
    <source>
        <dbReference type="Pfam" id="PF21666"/>
    </source>
</evidence>
<dbReference type="InterPro" id="IPR049192">
    <property type="entry name" value="DUF4246_C"/>
</dbReference>
<protein>
    <submittedName>
        <fullName evidence="3">Uncharacterized protein</fullName>
    </submittedName>
</protein>
<proteinExistence type="predicted"/>
<evidence type="ECO:0000313" key="4">
    <source>
        <dbReference type="Proteomes" id="UP000472727"/>
    </source>
</evidence>
<dbReference type="Proteomes" id="UP000472727">
    <property type="component" value="Unassembled WGS sequence"/>
</dbReference>
<dbReference type="InterPro" id="IPR025340">
    <property type="entry name" value="DUF4246"/>
</dbReference>
<gene>
    <name evidence="3" type="ORF">TWF106_009637</name>
</gene>
<organism evidence="3 4">
    <name type="scientific">Orbilia oligospora</name>
    <name type="common">Nematode-trapping fungus</name>
    <name type="synonym">Arthrobotrys oligospora</name>
    <dbReference type="NCBI Taxonomy" id="2813651"/>
    <lineage>
        <taxon>Eukaryota</taxon>
        <taxon>Fungi</taxon>
        <taxon>Dikarya</taxon>
        <taxon>Ascomycota</taxon>
        <taxon>Pezizomycotina</taxon>
        <taxon>Orbiliomycetes</taxon>
        <taxon>Orbiliales</taxon>
        <taxon>Orbiliaceae</taxon>
        <taxon>Orbilia</taxon>
    </lineage>
</organism>
<dbReference type="PANTHER" id="PTHR33119">
    <property type="entry name" value="IFI3P"/>
    <property type="match status" value="1"/>
</dbReference>
<reference evidence="3 4" key="1">
    <citation type="submission" date="2019-06" db="EMBL/GenBank/DDBJ databases">
        <authorList>
            <person name="Palmer J.M."/>
        </authorList>
    </citation>
    <scope>NUCLEOTIDE SEQUENCE [LARGE SCALE GENOMIC DNA]</scope>
    <source>
        <strain evidence="3 4">TWF106</strain>
    </source>
</reference>
<dbReference type="AlphaFoldDB" id="A0A7C8UJW3"/>
<dbReference type="EMBL" id="WIWS01000066">
    <property type="protein sequence ID" value="KAF3213060.1"/>
    <property type="molecule type" value="Genomic_DNA"/>
</dbReference>
<feature type="domain" description="DUF4246" evidence="2">
    <location>
        <begin position="25"/>
        <end position="73"/>
    </location>
</feature>
<comment type="caution">
    <text evidence="3">The sequence shown here is derived from an EMBL/GenBank/DDBJ whole genome shotgun (WGS) entry which is preliminary data.</text>
</comment>
<dbReference type="InterPro" id="IPR049207">
    <property type="entry name" value="DUF4246_N"/>
</dbReference>